<dbReference type="EMBL" id="LQIR01000035">
    <property type="protein sequence ID" value="KUI12166.1"/>
    <property type="molecule type" value="Genomic_DNA"/>
</dbReference>
<dbReference type="NCBIfam" id="NF046112">
    <property type="entry name" value="MSMEG_6209_Nter"/>
    <property type="match status" value="1"/>
</dbReference>
<protein>
    <submittedName>
        <fullName evidence="1">Uncharacterized protein</fullName>
    </submittedName>
</protein>
<evidence type="ECO:0000313" key="2">
    <source>
        <dbReference type="Proteomes" id="UP000053707"/>
    </source>
</evidence>
<gene>
    <name evidence="1" type="ORF">AU192_08170</name>
</gene>
<dbReference type="Proteomes" id="UP000053707">
    <property type="component" value="Unassembled WGS sequence"/>
</dbReference>
<accession>A0A117JIN1</accession>
<dbReference type="AlphaFoldDB" id="A0A117JIN1"/>
<keyword evidence="2" id="KW-1185">Reference proteome</keyword>
<dbReference type="GeneID" id="27918916"/>
<reference evidence="1 2" key="1">
    <citation type="submission" date="2016-01" db="EMBL/GenBank/DDBJ databases">
        <authorList>
            <consortium name="TB Trials Study Group"/>
            <person name="Sutton G."/>
            <person name="Brinkac L."/>
            <person name="Sanka R."/>
            <person name="Adams M."/>
            <person name="Lau E.L."/>
            <person name="Macaden R."/>
            <person name="Grewal H.M.S."/>
        </authorList>
    </citation>
    <scope>NUCLEOTIDE SEQUENCE [LARGE SCALE GENOMIC DNA]</scope>
    <source>
        <strain evidence="1 2">IS-1744</strain>
    </source>
</reference>
<evidence type="ECO:0000313" key="1">
    <source>
        <dbReference type="EMBL" id="KUI12166.1"/>
    </source>
</evidence>
<sequence>MIELSEQQILDQIADRLAGSYPSVPADAVTSLVREQHARFAGRPIRDFIPLFVERQARAELERIERPAARV</sequence>
<name>A0A117JIN1_9MYCO</name>
<proteinExistence type="predicted"/>
<organism evidence="1 2">
    <name type="scientific">Mycobacterium lehmannii</name>
    <dbReference type="NCBI Taxonomy" id="2048550"/>
    <lineage>
        <taxon>Bacteria</taxon>
        <taxon>Bacillati</taxon>
        <taxon>Actinomycetota</taxon>
        <taxon>Actinomycetes</taxon>
        <taxon>Mycobacteriales</taxon>
        <taxon>Mycobacteriaceae</taxon>
        <taxon>Mycobacterium</taxon>
    </lineage>
</organism>
<dbReference type="RefSeq" id="WP_064398919.1">
    <property type="nucleotide sequence ID" value="NZ_LQIR01000035.1"/>
</dbReference>
<dbReference type="Gene3D" id="1.10.8.1060">
    <property type="entry name" value="Corynebacterium glutamicum thioredoxin-dependent arsenate reductase, N-terminal domain"/>
    <property type="match status" value="1"/>
</dbReference>
<comment type="caution">
    <text evidence="1">The sequence shown here is derived from an EMBL/GenBank/DDBJ whole genome shotgun (WGS) entry which is preliminary data.</text>
</comment>